<dbReference type="PRINTS" id="PR01573">
    <property type="entry name" value="SUPERTUBBY"/>
</dbReference>
<dbReference type="CTD" id="7288"/>
<protein>
    <recommendedName>
        <fullName evidence="6">Tubby-like protein</fullName>
    </recommendedName>
</protein>
<feature type="domain" description="Tubby C-terminal" evidence="8">
    <location>
        <begin position="401"/>
        <end position="644"/>
    </location>
</feature>
<accession>A0A6I9X4I0</accession>
<dbReference type="Pfam" id="PF01167">
    <property type="entry name" value="Tub"/>
    <property type="match status" value="1"/>
</dbReference>
<evidence type="ECO:0000313" key="11">
    <source>
        <dbReference type="RefSeq" id="XP_013908762.1"/>
    </source>
</evidence>
<dbReference type="SUPFAM" id="SSF54518">
    <property type="entry name" value="Tubby C-terminal domain-like"/>
    <property type="match status" value="1"/>
</dbReference>
<evidence type="ECO:0000256" key="5">
    <source>
        <dbReference type="ARBA" id="ARBA00022525"/>
    </source>
</evidence>
<comment type="subcellular location">
    <subcellularLocation>
        <location evidence="1">Cytoplasm</location>
    </subcellularLocation>
    <subcellularLocation>
        <location evidence="2">Secreted</location>
    </subcellularLocation>
</comment>
<proteinExistence type="inferred from homology"/>
<feature type="compositionally biased region" description="Basic and acidic residues" evidence="7">
    <location>
        <begin position="210"/>
        <end position="221"/>
    </location>
</feature>
<dbReference type="Proteomes" id="UP000504617">
    <property type="component" value="Unplaced"/>
</dbReference>
<dbReference type="GO" id="GO:0005576">
    <property type="term" value="C:extracellular region"/>
    <property type="evidence" value="ECO:0007669"/>
    <property type="project" value="UniProtKB-SubCell"/>
</dbReference>
<dbReference type="PRINTS" id="PR01574">
    <property type="entry name" value="TUBBYPROTEIN"/>
</dbReference>
<keyword evidence="4" id="KW-0963">Cytoplasm</keyword>
<dbReference type="InterPro" id="IPR018066">
    <property type="entry name" value="Tubby_C_CS"/>
</dbReference>
<dbReference type="PROSITE" id="PS01201">
    <property type="entry name" value="TUB_2"/>
    <property type="match status" value="1"/>
</dbReference>
<evidence type="ECO:0000256" key="1">
    <source>
        <dbReference type="ARBA" id="ARBA00004496"/>
    </source>
</evidence>
<dbReference type="OrthoDB" id="8775810at2759"/>
<feature type="region of interest" description="Disordered" evidence="7">
    <location>
        <begin position="264"/>
        <end position="363"/>
    </location>
</feature>
<name>A0A6I9X4I0_9SAUR</name>
<gene>
    <name evidence="11" type="primary">TULP2</name>
</gene>
<feature type="region of interest" description="Disordered" evidence="7">
    <location>
        <begin position="179"/>
        <end position="252"/>
    </location>
</feature>
<keyword evidence="10" id="KW-1185">Reference proteome</keyword>
<comment type="similarity">
    <text evidence="3 6">Belongs to the TUB family.</text>
</comment>
<evidence type="ECO:0000256" key="6">
    <source>
        <dbReference type="RuleBase" id="RU361125"/>
    </source>
</evidence>
<evidence type="ECO:0000259" key="8">
    <source>
        <dbReference type="Pfam" id="PF01167"/>
    </source>
</evidence>
<dbReference type="FunFam" id="3.20.90.10:FF:000001">
    <property type="entry name" value="Tubby-like protein"/>
    <property type="match status" value="1"/>
</dbReference>
<dbReference type="InterPro" id="IPR000007">
    <property type="entry name" value="Tubby_C"/>
</dbReference>
<dbReference type="GO" id="GO:0061512">
    <property type="term" value="P:protein localization to cilium"/>
    <property type="evidence" value="ECO:0007669"/>
    <property type="project" value="TreeGrafter"/>
</dbReference>
<dbReference type="GO" id="GO:0005929">
    <property type="term" value="C:cilium"/>
    <property type="evidence" value="ECO:0007669"/>
    <property type="project" value="TreeGrafter"/>
</dbReference>
<dbReference type="InterPro" id="IPR005398">
    <property type="entry name" value="Tubby_N"/>
</dbReference>
<dbReference type="GeneID" id="106538709"/>
<evidence type="ECO:0000256" key="3">
    <source>
        <dbReference type="ARBA" id="ARBA00007129"/>
    </source>
</evidence>
<feature type="compositionally biased region" description="Acidic residues" evidence="7">
    <location>
        <begin position="334"/>
        <end position="362"/>
    </location>
</feature>
<keyword evidence="5" id="KW-0964">Secreted</keyword>
<dbReference type="InterPro" id="IPR025659">
    <property type="entry name" value="Tubby-like_C"/>
</dbReference>
<evidence type="ECO:0000256" key="7">
    <source>
        <dbReference type="SAM" id="MobiDB-lite"/>
    </source>
</evidence>
<dbReference type="KEGG" id="tsr:106538709"/>
<evidence type="ECO:0000256" key="2">
    <source>
        <dbReference type="ARBA" id="ARBA00004613"/>
    </source>
</evidence>
<evidence type="ECO:0000259" key="9">
    <source>
        <dbReference type="Pfam" id="PF16322"/>
    </source>
</evidence>
<dbReference type="Pfam" id="PF16322">
    <property type="entry name" value="Tub_N"/>
    <property type="match status" value="1"/>
</dbReference>
<sequence>MAMLHWEDDISMSKRLKSPDKLQLEPILVQSSPRHKFIMESSTASSPGSNGSGEAALIRKQKLEFQRRIIEKKQRRKRQEPLMVQANTDTKVKGCRGRQKTEERIPLMESCSEHSLGNSTNNPFLVESVPEAHLGVHMWGSSIQMSRSHSGQGESQAAGPDFFDEAELEVAILEETQPINKNESIPKNGWQVKKKEGRPSTKRHGQTARSKRESLSPRHDIPSPMEGMEDEVPEHVSQSTKSKKERLTPVEKFPSVVMDMEVLKNDLPKEVPKSTESKKAIGDMHNIDMLQSNSESEGEYSQELTVPPSPMKKPREWMLRHRGSLTNGRRSPSEEEEENVEDDEDDEDDDNDNDEAFKDDDQDILRSVMYIQEEIDLSASPNKEPSTPLSLKMDDIEEFVLQPAPQGHIIQCRITRDRKGMDKGIFPFYYLHLEMENGKKRFLMSGRKRKKSKTSNYLISLDPIDLSRGGENFIGKVRSNMLGTKFTVFDNGINPEKKPFVPETAHLRQELVAICYETNVLGFRGPRKMTVIIPGMNSENERICIQPKNEHETLLLRYQNRNMQNLIKLQNKVPAWNEETQSYVLNFHGRVTQASVKNFQIISEDDPDYIVLQFGRVASDVFTMDYRFPLCGLQAFAICLSSFDGKLACE</sequence>
<feature type="domain" description="Tubby N-terminal" evidence="9">
    <location>
        <begin position="66"/>
        <end position="243"/>
    </location>
</feature>
<dbReference type="RefSeq" id="XP_013908762.1">
    <property type="nucleotide sequence ID" value="XM_014053287.1"/>
</dbReference>
<dbReference type="PROSITE" id="PS01200">
    <property type="entry name" value="TUB_1"/>
    <property type="match status" value="1"/>
</dbReference>
<evidence type="ECO:0000313" key="10">
    <source>
        <dbReference type="Proteomes" id="UP000504617"/>
    </source>
</evidence>
<dbReference type="PANTHER" id="PTHR16517:SF20">
    <property type="entry name" value="TUBBY PROTEIN HOMOLOG"/>
    <property type="match status" value="1"/>
</dbReference>
<feature type="compositionally biased region" description="Basic and acidic residues" evidence="7">
    <location>
        <begin position="264"/>
        <end position="286"/>
    </location>
</feature>
<evidence type="ECO:0000256" key="4">
    <source>
        <dbReference type="ARBA" id="ARBA00022490"/>
    </source>
</evidence>
<dbReference type="GO" id="GO:0005737">
    <property type="term" value="C:cytoplasm"/>
    <property type="evidence" value="ECO:0007669"/>
    <property type="project" value="UniProtKB-SubCell"/>
</dbReference>
<dbReference type="Gene3D" id="3.20.90.10">
    <property type="entry name" value="Tubby Protein, Chain A"/>
    <property type="match status" value="1"/>
</dbReference>
<reference evidence="11" key="1">
    <citation type="submission" date="2025-08" db="UniProtKB">
        <authorList>
            <consortium name="RefSeq"/>
        </authorList>
    </citation>
    <scope>IDENTIFICATION</scope>
    <source>
        <tissue evidence="11">Skeletal muscle</tissue>
    </source>
</reference>
<dbReference type="PANTHER" id="PTHR16517">
    <property type="entry name" value="TUBBY-RELATED"/>
    <property type="match status" value="1"/>
</dbReference>
<organism evidence="10 11">
    <name type="scientific">Thamnophis sirtalis</name>
    <dbReference type="NCBI Taxonomy" id="35019"/>
    <lineage>
        <taxon>Eukaryota</taxon>
        <taxon>Metazoa</taxon>
        <taxon>Chordata</taxon>
        <taxon>Craniata</taxon>
        <taxon>Vertebrata</taxon>
        <taxon>Euteleostomi</taxon>
        <taxon>Lepidosauria</taxon>
        <taxon>Squamata</taxon>
        <taxon>Bifurcata</taxon>
        <taxon>Unidentata</taxon>
        <taxon>Episquamata</taxon>
        <taxon>Toxicofera</taxon>
        <taxon>Serpentes</taxon>
        <taxon>Colubroidea</taxon>
        <taxon>Colubridae</taxon>
        <taxon>Natricinae</taxon>
        <taxon>Thamnophis</taxon>
    </lineage>
</organism>
<dbReference type="AlphaFoldDB" id="A0A6I9X4I0"/>